<evidence type="ECO:0000256" key="20">
    <source>
        <dbReference type="ARBA" id="ARBA00023134"/>
    </source>
</evidence>
<comment type="catalytic activity">
    <reaction evidence="39">
        <text>L-glutaminyl-[protein] + (R)-noradrenaline = 5-(R)-noradrenalinyl-L-glutamyl-[protein] + NH4(+)</text>
        <dbReference type="Rhea" id="RHEA:66560"/>
        <dbReference type="Rhea" id="RHEA-COMP:10207"/>
        <dbReference type="Rhea" id="RHEA-COMP:17054"/>
        <dbReference type="ChEBI" id="CHEBI:28938"/>
        <dbReference type="ChEBI" id="CHEBI:30011"/>
        <dbReference type="ChEBI" id="CHEBI:72587"/>
        <dbReference type="ChEBI" id="CHEBI:167178"/>
    </reaction>
    <physiologicalReaction direction="left-to-right" evidence="39">
        <dbReference type="Rhea" id="RHEA:66561"/>
    </physiologicalReaction>
</comment>
<evidence type="ECO:0000256" key="9">
    <source>
        <dbReference type="ARBA" id="ARBA00022475"/>
    </source>
</evidence>
<evidence type="ECO:0000256" key="29">
    <source>
        <dbReference type="ARBA" id="ARBA00041650"/>
    </source>
</evidence>
<dbReference type="GO" id="GO:0046872">
    <property type="term" value="F:metal ion binding"/>
    <property type="evidence" value="ECO:0007669"/>
    <property type="project" value="UniProtKB-KW"/>
</dbReference>
<dbReference type="InterPro" id="IPR036985">
    <property type="entry name" value="Transglutaminase-like_sf"/>
</dbReference>
<evidence type="ECO:0000256" key="34">
    <source>
        <dbReference type="ARBA" id="ARBA00042912"/>
    </source>
</evidence>
<name>A0A3Q3M814_9TELE</name>
<keyword evidence="44" id="KW-0732">Signal</keyword>
<accession>A0A3Q3M814</accession>
<evidence type="ECO:0000256" key="37">
    <source>
        <dbReference type="ARBA" id="ARBA00047868"/>
    </source>
</evidence>
<evidence type="ECO:0000256" key="42">
    <source>
        <dbReference type="PIRSR" id="PIRSR000459-2"/>
    </source>
</evidence>
<keyword evidence="18 42" id="KW-0106">Calcium</keyword>
<dbReference type="SUPFAM" id="SSF49309">
    <property type="entry name" value="Transglutaminase, two C-terminal domains"/>
    <property type="match status" value="2"/>
</dbReference>
<evidence type="ECO:0000256" key="36">
    <source>
        <dbReference type="ARBA" id="ARBA00043138"/>
    </source>
</evidence>
<evidence type="ECO:0000313" key="47">
    <source>
        <dbReference type="Proteomes" id="UP000261640"/>
    </source>
</evidence>
<evidence type="ECO:0000256" key="5">
    <source>
        <dbReference type="ARBA" id="ARBA00004498"/>
    </source>
</evidence>
<keyword evidence="20" id="KW-0342">GTP-binding</keyword>
<dbReference type="SMART" id="SM00460">
    <property type="entry name" value="TGc"/>
    <property type="match status" value="1"/>
</dbReference>
<dbReference type="Gene3D" id="3.90.260.10">
    <property type="entry name" value="Transglutaminase-like"/>
    <property type="match status" value="1"/>
</dbReference>
<dbReference type="GO" id="GO:0005886">
    <property type="term" value="C:plasma membrane"/>
    <property type="evidence" value="ECO:0007669"/>
    <property type="project" value="UniProtKB-SubCell"/>
</dbReference>
<dbReference type="SUPFAM" id="SSF81296">
    <property type="entry name" value="E set domains"/>
    <property type="match status" value="1"/>
</dbReference>
<dbReference type="InterPro" id="IPR023608">
    <property type="entry name" value="Transglutaminase_animal"/>
</dbReference>
<dbReference type="Proteomes" id="UP000261640">
    <property type="component" value="Unplaced"/>
</dbReference>
<dbReference type="GO" id="GO:0005694">
    <property type="term" value="C:chromosome"/>
    <property type="evidence" value="ECO:0007669"/>
    <property type="project" value="UniProtKB-SubCell"/>
</dbReference>
<evidence type="ECO:0000256" key="43">
    <source>
        <dbReference type="SAM" id="MobiDB-lite"/>
    </source>
</evidence>
<keyword evidence="22" id="KW-0539">Nucleus</keyword>
<keyword evidence="21" id="KW-0472">Membrane</keyword>
<proteinExistence type="inferred from homology"/>
<dbReference type="InterPro" id="IPR013783">
    <property type="entry name" value="Ig-like_fold"/>
</dbReference>
<dbReference type="PIRSF" id="PIRSF000459">
    <property type="entry name" value="TGM_EBP42"/>
    <property type="match status" value="1"/>
</dbReference>
<dbReference type="InterPro" id="IPR050779">
    <property type="entry name" value="Transglutaminase"/>
</dbReference>
<evidence type="ECO:0000256" key="1">
    <source>
        <dbReference type="ARBA" id="ARBA00004123"/>
    </source>
</evidence>
<evidence type="ECO:0000256" key="38">
    <source>
        <dbReference type="ARBA" id="ARBA00047876"/>
    </source>
</evidence>
<dbReference type="Pfam" id="PF01841">
    <property type="entry name" value="Transglut_core"/>
    <property type="match status" value="1"/>
</dbReference>
<dbReference type="Pfam" id="PF00927">
    <property type="entry name" value="Transglut_C"/>
    <property type="match status" value="2"/>
</dbReference>
<feature type="binding site" evidence="42">
    <location>
        <position position="453"/>
    </location>
    <ligand>
        <name>Ca(2+)</name>
        <dbReference type="ChEBI" id="CHEBI:29108"/>
    </ligand>
</feature>
<evidence type="ECO:0000256" key="27">
    <source>
        <dbReference type="ARBA" id="ARBA00039019"/>
    </source>
</evidence>
<evidence type="ECO:0000256" key="21">
    <source>
        <dbReference type="ARBA" id="ARBA00023136"/>
    </source>
</evidence>
<dbReference type="GO" id="GO:0008233">
    <property type="term" value="F:peptidase activity"/>
    <property type="evidence" value="ECO:0007669"/>
    <property type="project" value="UniProtKB-KW"/>
</dbReference>
<dbReference type="Ensembl" id="ENSMAMT00000019326.2">
    <property type="protein sequence ID" value="ENSMAMP00000018836.2"/>
    <property type="gene ID" value="ENSMAMG00000012702.2"/>
</dbReference>
<evidence type="ECO:0000256" key="25">
    <source>
        <dbReference type="ARBA" id="ARBA00036377"/>
    </source>
</evidence>
<comment type="catalytic activity">
    <reaction evidence="37">
        <text>L-glutaminyl-[protein] + H2O = L-glutamyl-[protein] + NH4(+)</text>
        <dbReference type="Rhea" id="RHEA:16441"/>
        <dbReference type="Rhea" id="RHEA-COMP:10207"/>
        <dbReference type="Rhea" id="RHEA-COMP:10208"/>
        <dbReference type="ChEBI" id="CHEBI:15377"/>
        <dbReference type="ChEBI" id="CHEBI:28938"/>
        <dbReference type="ChEBI" id="CHEBI:29973"/>
        <dbReference type="ChEBI" id="CHEBI:30011"/>
        <dbReference type="EC" id="3.5.1.44"/>
    </reaction>
    <physiologicalReaction direction="left-to-right" evidence="37">
        <dbReference type="Rhea" id="RHEA:16442"/>
    </physiologicalReaction>
</comment>
<evidence type="ECO:0000256" key="22">
    <source>
        <dbReference type="ARBA" id="ARBA00023242"/>
    </source>
</evidence>
<dbReference type="GO" id="GO:0005739">
    <property type="term" value="C:mitochondrion"/>
    <property type="evidence" value="ECO:0007669"/>
    <property type="project" value="UniProtKB-SubCell"/>
</dbReference>
<keyword evidence="47" id="KW-1185">Reference proteome</keyword>
<evidence type="ECO:0000256" key="23">
    <source>
        <dbReference type="ARBA" id="ARBA00023315"/>
    </source>
</evidence>
<keyword evidence="19" id="KW-0496">Mitochondrion</keyword>
<feature type="binding site" evidence="42">
    <location>
        <position position="500"/>
    </location>
    <ligand>
        <name>Ca(2+)</name>
        <dbReference type="ChEBI" id="CHEBI:29108"/>
    </ligand>
</feature>
<evidence type="ECO:0000256" key="16">
    <source>
        <dbReference type="ARBA" id="ARBA00022741"/>
    </source>
</evidence>
<evidence type="ECO:0000256" key="14">
    <source>
        <dbReference type="ARBA" id="ARBA00022679"/>
    </source>
</evidence>
<evidence type="ECO:0000256" key="40">
    <source>
        <dbReference type="ARBA" id="ARBA00048365"/>
    </source>
</evidence>
<evidence type="ECO:0000256" key="13">
    <source>
        <dbReference type="ARBA" id="ARBA00022670"/>
    </source>
</evidence>
<evidence type="ECO:0000256" key="4">
    <source>
        <dbReference type="ARBA" id="ARBA00004286"/>
    </source>
</evidence>
<evidence type="ECO:0000256" key="41">
    <source>
        <dbReference type="PIRSR" id="PIRSR000459-1"/>
    </source>
</evidence>
<feature type="chain" id="PRO_5030081380" description="Protein-glutamine gamma-glutamyltransferase 2" evidence="44">
    <location>
        <begin position="28"/>
        <end position="745"/>
    </location>
</feature>
<dbReference type="Pfam" id="PF00868">
    <property type="entry name" value="Transglut_N"/>
    <property type="match status" value="1"/>
</dbReference>
<feature type="active site" evidence="41">
    <location>
        <position position="327"/>
    </location>
</feature>
<feature type="active site" evidence="41">
    <location>
        <position position="385"/>
    </location>
</feature>
<keyword evidence="13" id="KW-0645">Protease</keyword>
<feature type="binding site" evidence="42">
    <location>
        <position position="451"/>
    </location>
    <ligand>
        <name>Ca(2+)</name>
        <dbReference type="ChEBI" id="CHEBI:29108"/>
    </ligand>
</feature>
<protein>
    <recommendedName>
        <fullName evidence="28">Protein-glutamine gamma-glutamyltransferase 2</fullName>
        <ecNumber evidence="24">2.3.2.13</ecNumber>
        <ecNumber evidence="27">3.5.1.44</ecNumber>
    </recommendedName>
    <alternativeName>
        <fullName evidence="31">Isopeptidase TGM2</fullName>
    </alternativeName>
    <alternativeName>
        <fullName evidence="33">Protein-glutamine deamidase TGM2</fullName>
    </alternativeName>
    <alternativeName>
        <fullName evidence="32">Protein-glutamine dopaminyltransferase TGM2</fullName>
    </alternativeName>
    <alternativeName>
        <fullName evidence="35">Protein-glutamine histaminyltransferase TGM2</fullName>
    </alternativeName>
    <alternativeName>
        <fullName evidence="36">Protein-glutamine noradrenalinyltransferase TGM2</fullName>
    </alternativeName>
    <alternativeName>
        <fullName evidence="34">Protein-glutamine serotonyltransferase TGM2</fullName>
    </alternativeName>
    <alternativeName>
        <fullName evidence="30">Tissue transglutaminase</fullName>
    </alternativeName>
    <alternativeName>
        <fullName evidence="29">Transglutaminase-2</fullName>
    </alternativeName>
</protein>
<dbReference type="GO" id="GO:0006508">
    <property type="term" value="P:proteolysis"/>
    <property type="evidence" value="ECO:0007669"/>
    <property type="project" value="UniProtKB-KW"/>
</dbReference>
<feature type="region of interest" description="Disordered" evidence="43">
    <location>
        <begin position="507"/>
        <end position="529"/>
    </location>
</feature>
<evidence type="ECO:0000256" key="2">
    <source>
        <dbReference type="ARBA" id="ARBA00004173"/>
    </source>
</evidence>
<dbReference type="FunFam" id="2.60.40.10:FF:000090">
    <property type="entry name" value="Protein-glutamine gamma-glutamyltransferase 2"/>
    <property type="match status" value="1"/>
</dbReference>
<feature type="binding site" evidence="42">
    <location>
        <position position="505"/>
    </location>
    <ligand>
        <name>Ca(2+)</name>
        <dbReference type="ChEBI" id="CHEBI:29108"/>
    </ligand>
</feature>
<comment type="subcellular location">
    <subcellularLocation>
        <location evidence="3">Cell membrane</location>
    </subcellularLocation>
    <subcellularLocation>
        <location evidence="4">Chromosome</location>
    </subcellularLocation>
    <subcellularLocation>
        <location evidence="6">Cytoplasm</location>
        <location evidence="6">Cytosol</location>
    </subcellularLocation>
    <subcellularLocation>
        <location evidence="2">Mitochondrion</location>
    </subcellularLocation>
    <subcellularLocation>
        <location evidence="1">Nucleus</location>
    </subcellularLocation>
    <subcellularLocation>
        <location evidence="5">Secreted</location>
        <location evidence="5">Extracellular space</location>
        <location evidence="5">Extracellular matrix</location>
    </subcellularLocation>
</comment>
<evidence type="ECO:0000313" key="46">
    <source>
        <dbReference type="Ensembl" id="ENSMAMP00000018836.2"/>
    </source>
</evidence>
<keyword evidence="16" id="KW-0547">Nucleotide-binding</keyword>
<evidence type="ECO:0000256" key="19">
    <source>
        <dbReference type="ARBA" id="ARBA00023128"/>
    </source>
</evidence>
<feature type="domain" description="Transglutaminase-like" evidence="45">
    <location>
        <begin position="319"/>
        <end position="414"/>
    </location>
</feature>
<dbReference type="FunFam" id="3.90.260.10:FF:000001">
    <property type="entry name" value="Protein-glutamine gamma-glutamyltransferase 2"/>
    <property type="match status" value="1"/>
</dbReference>
<comment type="similarity">
    <text evidence="7">Belongs to the transglutaminase superfamily. Transglutaminase family.</text>
</comment>
<evidence type="ECO:0000256" key="15">
    <source>
        <dbReference type="ARBA" id="ARBA00022723"/>
    </source>
</evidence>
<evidence type="ECO:0000256" key="7">
    <source>
        <dbReference type="ARBA" id="ARBA00005968"/>
    </source>
</evidence>
<comment type="catalytic activity">
    <reaction evidence="38">
        <text>L-glutaminyl-[protein] + histamine = 5-histaminyl-L-glutamyl-[protein] + NH4(+)</text>
        <dbReference type="Rhea" id="RHEA:66564"/>
        <dbReference type="Rhea" id="RHEA-COMP:10207"/>
        <dbReference type="Rhea" id="RHEA-COMP:17056"/>
        <dbReference type="ChEBI" id="CHEBI:28938"/>
        <dbReference type="ChEBI" id="CHEBI:30011"/>
        <dbReference type="ChEBI" id="CHEBI:58432"/>
        <dbReference type="ChEBI" id="CHEBI:167179"/>
    </reaction>
    <physiologicalReaction direction="left-to-right" evidence="38">
        <dbReference type="Rhea" id="RHEA:66565"/>
    </physiologicalReaction>
</comment>
<comment type="cofactor">
    <cofactor evidence="42">
        <name>Ca(2+)</name>
        <dbReference type="ChEBI" id="CHEBI:29108"/>
    </cofactor>
    <text evidence="42">Binds 1 Ca(2+) ion per subunit.</text>
</comment>
<dbReference type="Gene3D" id="2.60.40.10">
    <property type="entry name" value="Immunoglobulins"/>
    <property type="match status" value="3"/>
</dbReference>
<evidence type="ECO:0000256" key="30">
    <source>
        <dbReference type="ARBA" id="ARBA00041677"/>
    </source>
</evidence>
<evidence type="ECO:0000256" key="10">
    <source>
        <dbReference type="ARBA" id="ARBA00022490"/>
    </source>
</evidence>
<dbReference type="GeneTree" id="ENSGT01050000244866"/>
<dbReference type="SUPFAM" id="SSF54001">
    <property type="entry name" value="Cysteine proteinases"/>
    <property type="match status" value="1"/>
</dbReference>
<reference evidence="46" key="2">
    <citation type="submission" date="2025-09" db="UniProtKB">
        <authorList>
            <consortium name="Ensembl"/>
        </authorList>
    </citation>
    <scope>IDENTIFICATION</scope>
</reference>
<evidence type="ECO:0000256" key="28">
    <source>
        <dbReference type="ARBA" id="ARBA00040561"/>
    </source>
</evidence>
<dbReference type="InterPro" id="IPR002931">
    <property type="entry name" value="Transglutaminase-like"/>
</dbReference>
<keyword evidence="15 42" id="KW-0479">Metal-binding</keyword>
<evidence type="ECO:0000256" key="12">
    <source>
        <dbReference type="ARBA" id="ARBA00022530"/>
    </source>
</evidence>
<keyword evidence="9" id="KW-1003">Cell membrane</keyword>
<reference evidence="46" key="1">
    <citation type="submission" date="2025-08" db="UniProtKB">
        <authorList>
            <consortium name="Ensembl"/>
        </authorList>
    </citation>
    <scope>IDENTIFICATION</scope>
</reference>
<dbReference type="InterPro" id="IPR008958">
    <property type="entry name" value="Transglutaminase_C"/>
</dbReference>
<keyword evidence="23" id="KW-0012">Acyltransferase</keyword>
<keyword evidence="11" id="KW-0964">Secreted</keyword>
<evidence type="ECO:0000256" key="33">
    <source>
        <dbReference type="ARBA" id="ARBA00042239"/>
    </source>
</evidence>
<dbReference type="GO" id="GO:0050568">
    <property type="term" value="F:protein-glutamine glutaminase activity"/>
    <property type="evidence" value="ECO:0007669"/>
    <property type="project" value="UniProtKB-EC"/>
</dbReference>
<feature type="signal peptide" evidence="44">
    <location>
        <begin position="1"/>
        <end position="27"/>
    </location>
</feature>
<feature type="active site" evidence="41">
    <location>
        <position position="411"/>
    </location>
</feature>
<evidence type="ECO:0000256" key="26">
    <source>
        <dbReference type="ARBA" id="ARBA00036876"/>
    </source>
</evidence>
<evidence type="ECO:0000256" key="8">
    <source>
        <dbReference type="ARBA" id="ARBA00022454"/>
    </source>
</evidence>
<evidence type="ECO:0000256" key="39">
    <source>
        <dbReference type="ARBA" id="ARBA00048230"/>
    </source>
</evidence>
<dbReference type="GO" id="GO:0003810">
    <property type="term" value="F:protein-glutamine gamma-glutamyltransferase activity"/>
    <property type="evidence" value="ECO:0007669"/>
    <property type="project" value="UniProtKB-EC"/>
</dbReference>
<dbReference type="InterPro" id="IPR038765">
    <property type="entry name" value="Papain-like_cys_pep_sf"/>
</dbReference>
<comment type="catalytic activity">
    <reaction evidence="26">
        <text>L-glutaminyl-[protein] + L-lysyl-[protein] = [protein]-L-lysyl-N(6)-5-L-glutamyl-[protein] + NH4(+)</text>
        <dbReference type="Rhea" id="RHEA:54816"/>
        <dbReference type="Rhea" id="RHEA-COMP:9752"/>
        <dbReference type="Rhea" id="RHEA-COMP:10207"/>
        <dbReference type="Rhea" id="RHEA-COMP:14005"/>
        <dbReference type="ChEBI" id="CHEBI:28938"/>
        <dbReference type="ChEBI" id="CHEBI:29969"/>
        <dbReference type="ChEBI" id="CHEBI:30011"/>
        <dbReference type="ChEBI" id="CHEBI:138370"/>
        <dbReference type="EC" id="2.3.2.13"/>
    </reaction>
    <physiologicalReaction direction="left-to-right" evidence="26">
        <dbReference type="Rhea" id="RHEA:54817"/>
    </physiologicalReaction>
</comment>
<keyword evidence="10" id="KW-0963">Cytoplasm</keyword>
<organism evidence="46 47">
    <name type="scientific">Mastacembelus armatus</name>
    <name type="common">zig-zag eel</name>
    <dbReference type="NCBI Taxonomy" id="205130"/>
    <lineage>
        <taxon>Eukaryota</taxon>
        <taxon>Metazoa</taxon>
        <taxon>Chordata</taxon>
        <taxon>Craniata</taxon>
        <taxon>Vertebrata</taxon>
        <taxon>Euteleostomi</taxon>
        <taxon>Actinopterygii</taxon>
        <taxon>Neopterygii</taxon>
        <taxon>Teleostei</taxon>
        <taxon>Neoteleostei</taxon>
        <taxon>Acanthomorphata</taxon>
        <taxon>Anabantaria</taxon>
        <taxon>Synbranchiformes</taxon>
        <taxon>Mastacembelidae</taxon>
        <taxon>Mastacembelus</taxon>
    </lineage>
</organism>
<dbReference type="PANTHER" id="PTHR11590:SF6">
    <property type="entry name" value="PROTEIN-GLUTAMINE GAMMA-GLUTAMYLTRANSFERASE 2"/>
    <property type="match status" value="1"/>
</dbReference>
<dbReference type="GO" id="GO:0007399">
    <property type="term" value="P:nervous system development"/>
    <property type="evidence" value="ECO:0007669"/>
    <property type="project" value="UniProtKB-ARBA"/>
</dbReference>
<evidence type="ECO:0000256" key="17">
    <source>
        <dbReference type="ARBA" id="ARBA00022801"/>
    </source>
</evidence>
<evidence type="ECO:0000256" key="24">
    <source>
        <dbReference type="ARBA" id="ARBA00024222"/>
    </source>
</evidence>
<dbReference type="GO" id="GO:0005525">
    <property type="term" value="F:GTP binding"/>
    <property type="evidence" value="ECO:0007669"/>
    <property type="project" value="UniProtKB-KW"/>
</dbReference>
<dbReference type="GO" id="GO:0005634">
    <property type="term" value="C:nucleus"/>
    <property type="evidence" value="ECO:0007669"/>
    <property type="project" value="UniProtKB-SubCell"/>
</dbReference>
<evidence type="ECO:0000259" key="45">
    <source>
        <dbReference type="SMART" id="SM00460"/>
    </source>
</evidence>
<sequence>MGAGLAKCFKIHQVSHLSLCCLPVCQSAFYCAPSCCCKRSSSGKMGLESQDSIFKEVDLQSKTNNTEHHTSEISVDELIVRRGQPFTLTLKLTQPFNPDLYPLALIAVTGQSPSEDRGTKSCFGIPDIVKSSPPAKAAWNVALHKSSIPQMGILSLTVTPPANTPIGQHTLSVSHRDNEAVLGTLVVLFNPWCPDDWVFLSDESERQEYVINEQGIIYTGNGNYISSIIWDFGQFENNMVNICLKILDLNPKYIKDPAKDVSARCNPVYVSRVVTAMINCLDDHGVLEGNWGNSFRGGVPPSQWNGSYPILKQWFNIGCHPVKYGQCWVFAGVMCSVMRLLGIPCRVVTNFQSAHDTNKNLIVDEYHADYGVREKETKDSVWNYHVWVEGWMKRPDLGNQYGKYDGWQVLDPTPQEKSEGVYCCGPAPVKAILCGDTNLKYDVPFVFAEVNADCIDWLVKADGSEVKIFCDSHRVGQNISTKYVGANKRMDITHTYKYREGSEEERAAFKHGVSSNIEDEEETESKKDEVSPVLMRFEEVSKPRNGKDVSLKLVLQSESTAARLLSINISIQAMRYNGSPAANISSEVKDETLQPGKALSIPILVPFSTYKTHMLECDSMKISAIVTDKRRPDNTYLAVNDIVLENPPLSITVPSLIKVNREASGEVLFMNPVNELLKDCSLILSGSGLLDEEVKHNLPDLRPSSRVRIKFFFVPQKIGDKTLIANFTCSTFRNIKSSCTVNVKP</sequence>
<keyword evidence="17" id="KW-0378">Hydrolase</keyword>
<dbReference type="PANTHER" id="PTHR11590">
    <property type="entry name" value="PROTEIN-GLUTAMINE GAMMA-GLUTAMYLTRANSFERASE"/>
    <property type="match status" value="1"/>
</dbReference>
<evidence type="ECO:0000256" key="31">
    <source>
        <dbReference type="ARBA" id="ARBA00042099"/>
    </source>
</evidence>
<dbReference type="InterPro" id="IPR001102">
    <property type="entry name" value="Transglutaminase_N"/>
</dbReference>
<dbReference type="STRING" id="205130.ENSMAMP00000018836"/>
<comment type="catalytic activity">
    <reaction evidence="40">
        <text>L-glutaminyl-[protein] + dopamine = 5-dopaminyl-L-glutamyl-[protein] + NH4(+)</text>
        <dbReference type="Rhea" id="RHEA:66556"/>
        <dbReference type="Rhea" id="RHEA-COMP:10207"/>
        <dbReference type="Rhea" id="RHEA-COMP:17053"/>
        <dbReference type="ChEBI" id="CHEBI:28938"/>
        <dbReference type="ChEBI" id="CHEBI:30011"/>
        <dbReference type="ChEBI" id="CHEBI:59905"/>
        <dbReference type="ChEBI" id="CHEBI:167175"/>
    </reaction>
    <physiologicalReaction direction="left-to-right" evidence="40">
        <dbReference type="Rhea" id="RHEA:66557"/>
    </physiologicalReaction>
</comment>
<evidence type="ECO:0000256" key="35">
    <source>
        <dbReference type="ARBA" id="ARBA00043104"/>
    </source>
</evidence>
<evidence type="ECO:0000256" key="18">
    <source>
        <dbReference type="ARBA" id="ARBA00022837"/>
    </source>
</evidence>
<dbReference type="EC" id="2.3.2.13" evidence="24"/>
<keyword evidence="12" id="KW-0272">Extracellular matrix</keyword>
<dbReference type="EC" id="3.5.1.44" evidence="27"/>
<dbReference type="InterPro" id="IPR036238">
    <property type="entry name" value="Transglutaminase_C_sf"/>
</dbReference>
<keyword evidence="14" id="KW-0808">Transferase</keyword>
<dbReference type="AlphaFoldDB" id="A0A3Q3M814"/>
<evidence type="ECO:0000256" key="44">
    <source>
        <dbReference type="SAM" id="SignalP"/>
    </source>
</evidence>
<keyword evidence="8" id="KW-0158">Chromosome</keyword>
<evidence type="ECO:0000256" key="3">
    <source>
        <dbReference type="ARBA" id="ARBA00004236"/>
    </source>
</evidence>
<evidence type="ECO:0000256" key="11">
    <source>
        <dbReference type="ARBA" id="ARBA00022525"/>
    </source>
</evidence>
<dbReference type="GO" id="GO:0005829">
    <property type="term" value="C:cytosol"/>
    <property type="evidence" value="ECO:0007669"/>
    <property type="project" value="UniProtKB-SubCell"/>
</dbReference>
<evidence type="ECO:0000256" key="32">
    <source>
        <dbReference type="ARBA" id="ARBA00042105"/>
    </source>
</evidence>
<evidence type="ECO:0000256" key="6">
    <source>
        <dbReference type="ARBA" id="ARBA00004514"/>
    </source>
</evidence>
<comment type="catalytic activity">
    <reaction evidence="25">
        <text>L-glutaminyl-[protein] + serotonin = 5-serotonyl-L-glutamyl-[protein] + NH4(+)</text>
        <dbReference type="Rhea" id="RHEA:66552"/>
        <dbReference type="Rhea" id="RHEA-COMP:10207"/>
        <dbReference type="Rhea" id="RHEA-COMP:17052"/>
        <dbReference type="ChEBI" id="CHEBI:28938"/>
        <dbReference type="ChEBI" id="CHEBI:30011"/>
        <dbReference type="ChEBI" id="CHEBI:167174"/>
        <dbReference type="ChEBI" id="CHEBI:350546"/>
    </reaction>
    <physiologicalReaction direction="left-to-right" evidence="25">
        <dbReference type="Rhea" id="RHEA:66553"/>
    </physiologicalReaction>
</comment>
<dbReference type="InterPro" id="IPR014756">
    <property type="entry name" value="Ig_E-set"/>
</dbReference>
<dbReference type="InParanoid" id="A0A3Q3M814"/>